<dbReference type="Gene3D" id="2.130.10.10">
    <property type="entry name" value="YVTN repeat-like/Quinoprotein amine dehydrogenase"/>
    <property type="match status" value="2"/>
</dbReference>
<dbReference type="Pfam" id="PF13676">
    <property type="entry name" value="TIR_2"/>
    <property type="match status" value="1"/>
</dbReference>
<reference evidence="5 6" key="1">
    <citation type="submission" date="2020-08" db="EMBL/GenBank/DDBJ databases">
        <title>Genome sequence of Diaphorobacter aerolatus KACC 16536T.</title>
        <authorList>
            <person name="Hyun D.-W."/>
            <person name="Bae J.-W."/>
        </authorList>
    </citation>
    <scope>NUCLEOTIDE SEQUENCE [LARGE SCALE GENOMIC DNA]</scope>
    <source>
        <strain evidence="5 6">KACC 16536</strain>
    </source>
</reference>
<name>A0A7H0GG21_9BURK</name>
<feature type="repeat" description="WD" evidence="1">
    <location>
        <begin position="861"/>
        <end position="892"/>
    </location>
</feature>
<keyword evidence="5" id="KW-0675">Receptor</keyword>
<dbReference type="PANTHER" id="PTHR19879">
    <property type="entry name" value="TRANSCRIPTION INITIATION FACTOR TFIID"/>
    <property type="match status" value="1"/>
</dbReference>
<keyword evidence="1" id="KW-0853">WD repeat</keyword>
<evidence type="ECO:0000256" key="3">
    <source>
        <dbReference type="SAM" id="Phobius"/>
    </source>
</evidence>
<sequence length="1128" mass="124405">MTDNELPDTSGATDESPAAQPKRYRAFISYSHSDNREQGRKWADWLHHSLETYQIPAELIGKPNAHGQPIPAQIFPVFQDEKELSANSDLSASLKEALDHSDFLVFLASPRSARSDYVQEELRHFKRNGKGKQIIAMILRGEPAYDGVQSDDQCFPAVLRHAVDEQGQIIESQADEALAADVRLPHSRDEGFTSSEAYRQHLQAQKLPAGEIKQRVQQYEERLNLAKLKIIATILGVSLADLTKRDQAYQIERMRRRHRIVVGVAVGMGGLAVAAAFAGVMAWQQKNRAQQNFALTLYTSGLNRLAQNEYGDPAAYIAASVRQGNANATAFAESMLATKEDLTPLPNMSPADLAFSPDGHYLAGRARIGTSTLRMQIWDVRTHKLVADLKQLDMQQGIGKPYFDRDNRLYFTDDKFRVVRYDMATGEHEFMVPNQAAERLVLQGVSVDGKWLGLRQLGTNLQIVRAGQPGAKASVPANLSQVVQLDFAPDGSAATLCAEREDKKGECLIVKLGNPDAVETRTVRIGFASPKVSFAEGGEKLVFWRGSNIELWDGGDPRPLSTGGSIYQWVAFNPGANTLLGMGDSTTDVYRLPNGEREESHKLPLGALKTVLPDNYASEMRSPDQAHSVVTRNARAFLYQQGPTPQLVNQLTFAADTRRIASDPNGKYLYAVRKDSGVVSRTNIATRETQADFIREPETITSLNTLRSGVVATTSGKYTTRLYDAETGKQIGSAISTRSLPIFSADEKLMTGRMSADSMGIWQVTDGKLLKEWKPTEGELPPYALDPSFKRMALSDGKGLRVIDLETRKPLFEDKEQPSFGRFSTDGQWMATSNKDGRLSVWNLASAKKALDVQSIASPMLRFSPDGKTMVVSEDARRMRLWNLESGQSVGQVIPVTANAQWTEFSQDGQRLFVQDNVTGSLTPSVKVIDSHNGNLISMPFARVLPNELMLSSNEQQLVTVTTAVDAIQAQIWQVPGSMRMPPEQLASDLESFYGRKYDMETGAIQSFDRAETHSSWFFADPYTRTLTPTSSVTVAADIARQLPLASTAQMQSLAAIYLYHPLARAGIAEYLARQGKLGAMSLQLASATQMQLDNESARLGANSSVATATRDWLAKTREHLGMPESAR</sequence>
<dbReference type="Gene3D" id="3.40.50.10140">
    <property type="entry name" value="Toll/interleukin-1 receptor homology (TIR) domain"/>
    <property type="match status" value="1"/>
</dbReference>
<keyword evidence="3" id="KW-1133">Transmembrane helix</keyword>
<gene>
    <name evidence="5" type="ORF">H9K75_12680</name>
</gene>
<dbReference type="InterPro" id="IPR011044">
    <property type="entry name" value="Quino_amine_DH_bsu"/>
</dbReference>
<dbReference type="SUPFAM" id="SSF50969">
    <property type="entry name" value="YVTN repeat-like/Quinoprotein amine dehydrogenase"/>
    <property type="match status" value="1"/>
</dbReference>
<dbReference type="SUPFAM" id="SSF52200">
    <property type="entry name" value="Toll/Interleukin receptor TIR domain"/>
    <property type="match status" value="1"/>
</dbReference>
<dbReference type="PROSITE" id="PS50104">
    <property type="entry name" value="TIR"/>
    <property type="match status" value="1"/>
</dbReference>
<dbReference type="AlphaFoldDB" id="A0A7H0GG21"/>
<keyword evidence="3" id="KW-0472">Membrane</keyword>
<accession>A0A7H0GG21</accession>
<dbReference type="RefSeq" id="WP_187722950.1">
    <property type="nucleotide sequence ID" value="NZ_CP060783.1"/>
</dbReference>
<dbReference type="GO" id="GO:0007165">
    <property type="term" value="P:signal transduction"/>
    <property type="evidence" value="ECO:0007669"/>
    <property type="project" value="InterPro"/>
</dbReference>
<dbReference type="Pfam" id="PF00400">
    <property type="entry name" value="WD40"/>
    <property type="match status" value="1"/>
</dbReference>
<dbReference type="InterPro" id="IPR000157">
    <property type="entry name" value="TIR_dom"/>
</dbReference>
<feature type="repeat" description="WD" evidence="1">
    <location>
        <begin position="823"/>
        <end position="852"/>
    </location>
</feature>
<dbReference type="Proteomes" id="UP000516028">
    <property type="component" value="Chromosome"/>
</dbReference>
<dbReference type="SUPFAM" id="SSF50998">
    <property type="entry name" value="Quinoprotein alcohol dehydrogenase-like"/>
    <property type="match status" value="1"/>
</dbReference>
<evidence type="ECO:0000256" key="2">
    <source>
        <dbReference type="SAM" id="MobiDB-lite"/>
    </source>
</evidence>
<dbReference type="InterPro" id="IPR011047">
    <property type="entry name" value="Quinoprotein_ADH-like_sf"/>
</dbReference>
<keyword evidence="6" id="KW-1185">Reference proteome</keyword>
<feature type="region of interest" description="Disordered" evidence="2">
    <location>
        <begin position="1"/>
        <end position="21"/>
    </location>
</feature>
<proteinExistence type="predicted"/>
<dbReference type="KEGG" id="daer:H9K75_12680"/>
<feature type="domain" description="TIR" evidence="4">
    <location>
        <begin position="22"/>
        <end position="186"/>
    </location>
</feature>
<dbReference type="InterPro" id="IPR015943">
    <property type="entry name" value="WD40/YVTN_repeat-like_dom_sf"/>
</dbReference>
<dbReference type="PROSITE" id="PS50082">
    <property type="entry name" value="WD_REPEATS_2"/>
    <property type="match status" value="2"/>
</dbReference>
<dbReference type="InterPro" id="IPR035897">
    <property type="entry name" value="Toll_tir_struct_dom_sf"/>
</dbReference>
<dbReference type="InterPro" id="IPR001680">
    <property type="entry name" value="WD40_rpt"/>
</dbReference>
<evidence type="ECO:0000313" key="5">
    <source>
        <dbReference type="EMBL" id="QNP47237.1"/>
    </source>
</evidence>
<evidence type="ECO:0000259" key="4">
    <source>
        <dbReference type="PROSITE" id="PS50104"/>
    </source>
</evidence>
<dbReference type="SMART" id="SM00255">
    <property type="entry name" value="TIR"/>
    <property type="match status" value="1"/>
</dbReference>
<keyword evidence="3" id="KW-0812">Transmembrane</keyword>
<organism evidence="5 6">
    <name type="scientific">Diaphorobacter aerolatus</name>
    <dbReference type="NCBI Taxonomy" id="1288495"/>
    <lineage>
        <taxon>Bacteria</taxon>
        <taxon>Pseudomonadati</taxon>
        <taxon>Pseudomonadota</taxon>
        <taxon>Betaproteobacteria</taxon>
        <taxon>Burkholderiales</taxon>
        <taxon>Comamonadaceae</taxon>
        <taxon>Diaphorobacter</taxon>
    </lineage>
</organism>
<protein>
    <submittedName>
        <fullName evidence="5">Toll/interleukin-1 receptor domain-containing protein</fullName>
    </submittedName>
</protein>
<evidence type="ECO:0000256" key="1">
    <source>
        <dbReference type="PROSITE-ProRule" id="PRU00221"/>
    </source>
</evidence>
<dbReference type="EMBL" id="CP060783">
    <property type="protein sequence ID" value="QNP47237.1"/>
    <property type="molecule type" value="Genomic_DNA"/>
</dbReference>
<dbReference type="PANTHER" id="PTHR19879:SF9">
    <property type="entry name" value="TRANSCRIPTION INITIATION FACTOR TFIID SUBUNIT 5"/>
    <property type="match status" value="1"/>
</dbReference>
<feature type="transmembrane region" description="Helical" evidence="3">
    <location>
        <begin position="260"/>
        <end position="283"/>
    </location>
</feature>
<evidence type="ECO:0000313" key="6">
    <source>
        <dbReference type="Proteomes" id="UP000516028"/>
    </source>
</evidence>